<dbReference type="GO" id="GO:0042802">
    <property type="term" value="F:identical protein binding"/>
    <property type="evidence" value="ECO:0007669"/>
    <property type="project" value="UniProtKB-ARBA"/>
</dbReference>
<evidence type="ECO:0000256" key="7">
    <source>
        <dbReference type="ARBA" id="ARBA00022801"/>
    </source>
</evidence>
<dbReference type="RefSeq" id="WP_091493291.1">
    <property type="nucleotide sequence ID" value="NZ_FODJ01000001.1"/>
</dbReference>
<feature type="binding site" evidence="10">
    <location>
        <position position="65"/>
    </location>
    <ligand>
        <name>Zn(2+)</name>
        <dbReference type="ChEBI" id="CHEBI:29105"/>
        <label>1</label>
        <note>catalytic</note>
    </ligand>
</feature>
<keyword evidence="4 10" id="KW-0540">Nuclease</keyword>
<feature type="binding site" evidence="10">
    <location>
        <position position="211"/>
    </location>
    <ligand>
        <name>Zn(2+)</name>
        <dbReference type="ChEBI" id="CHEBI:29105"/>
        <label>1</label>
        <note>catalytic</note>
    </ligand>
</feature>
<evidence type="ECO:0000256" key="6">
    <source>
        <dbReference type="ARBA" id="ARBA00022759"/>
    </source>
</evidence>
<comment type="catalytic activity">
    <reaction evidence="10">
        <text>Endonucleolytic cleavage of RNA, removing extra 3' nucleotides from tRNA precursor, generating 3' termini of tRNAs. A 3'-hydroxy group is left at the tRNA terminus and a 5'-phosphoryl group is left at the trailer molecule.</text>
        <dbReference type="EC" id="3.1.26.11"/>
    </reaction>
</comment>
<dbReference type="PANTHER" id="PTHR46018">
    <property type="entry name" value="ZINC PHOSPHODIESTERASE ELAC PROTEIN 1"/>
    <property type="match status" value="1"/>
</dbReference>
<comment type="similarity">
    <text evidence="10">Belongs to the RNase Z family.</text>
</comment>
<dbReference type="EC" id="3.1.26.11" evidence="2 10"/>
<dbReference type="SUPFAM" id="SSF56281">
    <property type="entry name" value="Metallo-hydrolase/oxidoreductase"/>
    <property type="match status" value="1"/>
</dbReference>
<evidence type="ECO:0000256" key="3">
    <source>
        <dbReference type="ARBA" id="ARBA00022694"/>
    </source>
</evidence>
<keyword evidence="3 10" id="KW-0819">tRNA processing</keyword>
<protein>
    <recommendedName>
        <fullName evidence="2 10">Ribonuclease Z</fullName>
        <shortName evidence="10">RNase Z</shortName>
        <ecNumber evidence="2 10">3.1.26.11</ecNumber>
    </recommendedName>
    <alternativeName>
        <fullName evidence="10">tRNA 3 endonuclease</fullName>
    </alternativeName>
    <alternativeName>
        <fullName evidence="10">tRNase Z</fullName>
    </alternativeName>
</protein>
<feature type="binding site" evidence="10">
    <location>
        <position position="140"/>
    </location>
    <ligand>
        <name>Zn(2+)</name>
        <dbReference type="ChEBI" id="CHEBI:29105"/>
        <label>1</label>
        <note>catalytic</note>
    </ligand>
</feature>
<dbReference type="EMBL" id="FODJ01000001">
    <property type="protein sequence ID" value="SEN40548.1"/>
    <property type="molecule type" value="Genomic_DNA"/>
</dbReference>
<comment type="function">
    <text evidence="9 10">Zinc phosphodiesterase, which displays some tRNA 3'-processing endonuclease activity. Probably involved in tRNA maturation, by removing a 3'-trailer from precursor tRNA.</text>
</comment>
<keyword evidence="8 10" id="KW-0862">Zinc</keyword>
<evidence type="ECO:0000256" key="9">
    <source>
        <dbReference type="ARBA" id="ARBA00057812"/>
    </source>
</evidence>
<dbReference type="AlphaFoldDB" id="A0A1H8GB70"/>
<evidence type="ECO:0000313" key="12">
    <source>
        <dbReference type="Proteomes" id="UP000199300"/>
    </source>
</evidence>
<evidence type="ECO:0000256" key="2">
    <source>
        <dbReference type="ARBA" id="ARBA00012477"/>
    </source>
</evidence>
<organism evidence="11 12">
    <name type="scientific">Amphibacillus marinus</name>
    <dbReference type="NCBI Taxonomy" id="872970"/>
    <lineage>
        <taxon>Bacteria</taxon>
        <taxon>Bacillati</taxon>
        <taxon>Bacillota</taxon>
        <taxon>Bacilli</taxon>
        <taxon>Bacillales</taxon>
        <taxon>Bacillaceae</taxon>
        <taxon>Amphibacillus</taxon>
    </lineage>
</organism>
<evidence type="ECO:0000256" key="1">
    <source>
        <dbReference type="ARBA" id="ARBA00011738"/>
    </source>
</evidence>
<dbReference type="STRING" id="872970.SAMN04488134_1015"/>
<dbReference type="HAMAP" id="MF_01818">
    <property type="entry name" value="RNase_Z_BN"/>
    <property type="match status" value="1"/>
</dbReference>
<keyword evidence="12" id="KW-1185">Reference proteome</keyword>
<evidence type="ECO:0000256" key="8">
    <source>
        <dbReference type="ARBA" id="ARBA00022833"/>
    </source>
</evidence>
<comment type="cofactor">
    <cofactor evidence="10">
        <name>Zn(2+)</name>
        <dbReference type="ChEBI" id="CHEBI:29105"/>
    </cofactor>
    <text evidence="10">Binds 2 Zn(2+) ions.</text>
</comment>
<proteinExistence type="inferred from homology"/>
<name>A0A1H8GB70_9BACI</name>
<dbReference type="FunFam" id="3.60.15.10:FF:000002">
    <property type="entry name" value="Ribonuclease Z"/>
    <property type="match status" value="1"/>
</dbReference>
<dbReference type="OrthoDB" id="9800940at2"/>
<dbReference type="NCBIfam" id="TIGR02651">
    <property type="entry name" value="RNase_Z"/>
    <property type="match status" value="1"/>
</dbReference>
<keyword evidence="6 10" id="KW-0255">Endonuclease</keyword>
<feature type="binding site" evidence="10">
    <location>
        <position position="67"/>
    </location>
    <ligand>
        <name>Zn(2+)</name>
        <dbReference type="ChEBI" id="CHEBI:29105"/>
        <label>2</label>
        <note>catalytic</note>
    </ligand>
</feature>
<feature type="binding site" evidence="10">
    <location>
        <position position="68"/>
    </location>
    <ligand>
        <name>Zn(2+)</name>
        <dbReference type="ChEBI" id="CHEBI:29105"/>
        <label>2</label>
        <note>catalytic</note>
    </ligand>
</feature>
<dbReference type="CDD" id="cd07717">
    <property type="entry name" value="RNaseZ_ZiPD-like_MBL-fold"/>
    <property type="match status" value="1"/>
</dbReference>
<dbReference type="GO" id="GO:0008270">
    <property type="term" value="F:zinc ion binding"/>
    <property type="evidence" value="ECO:0007669"/>
    <property type="project" value="UniProtKB-UniRule"/>
</dbReference>
<keyword evidence="7 10" id="KW-0378">Hydrolase</keyword>
<dbReference type="InterPro" id="IPR013471">
    <property type="entry name" value="RNase_Z/BN"/>
</dbReference>
<dbReference type="GO" id="GO:0042781">
    <property type="term" value="F:3'-tRNA processing endoribonuclease activity"/>
    <property type="evidence" value="ECO:0007669"/>
    <property type="project" value="UniProtKB-UniRule"/>
</dbReference>
<feature type="binding site" evidence="10">
    <location>
        <position position="63"/>
    </location>
    <ligand>
        <name>Zn(2+)</name>
        <dbReference type="ChEBI" id="CHEBI:29105"/>
        <label>1</label>
        <note>catalytic</note>
    </ligand>
</feature>
<feature type="binding site" evidence="10">
    <location>
        <position position="211"/>
    </location>
    <ligand>
        <name>Zn(2+)</name>
        <dbReference type="ChEBI" id="CHEBI:29105"/>
        <label>2</label>
        <note>catalytic</note>
    </ligand>
</feature>
<feature type="active site" description="Proton acceptor" evidence="10">
    <location>
        <position position="67"/>
    </location>
</feature>
<accession>A0A1H8GB70</accession>
<comment type="subunit">
    <text evidence="1 10">Homodimer.</text>
</comment>
<dbReference type="Pfam" id="PF23023">
    <property type="entry name" value="Anti-Pycsar_Apyc1"/>
    <property type="match status" value="1"/>
</dbReference>
<dbReference type="Gene3D" id="3.60.15.10">
    <property type="entry name" value="Ribonuclease Z/Hydroxyacylglutathione hydrolase-like"/>
    <property type="match status" value="1"/>
</dbReference>
<gene>
    <name evidence="10" type="primary">rnz</name>
    <name evidence="11" type="ORF">SAMN04488134_1015</name>
</gene>
<evidence type="ECO:0000313" key="11">
    <source>
        <dbReference type="EMBL" id="SEN40548.1"/>
    </source>
</evidence>
<feature type="binding site" evidence="10">
    <location>
        <position position="269"/>
    </location>
    <ligand>
        <name>Zn(2+)</name>
        <dbReference type="ChEBI" id="CHEBI:29105"/>
        <label>2</label>
        <note>catalytic</note>
    </ligand>
</feature>
<dbReference type="NCBIfam" id="NF000801">
    <property type="entry name" value="PRK00055.1-3"/>
    <property type="match status" value="1"/>
</dbReference>
<reference evidence="11 12" key="1">
    <citation type="submission" date="2016-10" db="EMBL/GenBank/DDBJ databases">
        <authorList>
            <person name="de Groot N.N."/>
        </authorList>
    </citation>
    <scope>NUCLEOTIDE SEQUENCE [LARGE SCALE GENOMIC DNA]</scope>
    <source>
        <strain evidence="11 12">CGMCC 1.10434</strain>
    </source>
</reference>
<evidence type="ECO:0000256" key="10">
    <source>
        <dbReference type="HAMAP-Rule" id="MF_01818"/>
    </source>
</evidence>
<dbReference type="Proteomes" id="UP000199300">
    <property type="component" value="Unassembled WGS sequence"/>
</dbReference>
<evidence type="ECO:0000256" key="4">
    <source>
        <dbReference type="ARBA" id="ARBA00022722"/>
    </source>
</evidence>
<evidence type="ECO:0000256" key="5">
    <source>
        <dbReference type="ARBA" id="ARBA00022723"/>
    </source>
</evidence>
<sequence length="307" mass="34030">MKIEFLGTGAGLPTKQRNVSSLALDLTAEIGSVWLFDCGEGTQHQILRTTIKPRRIDKIFITHLHGDHINGLVGLLSSRSFQNGESLVQIYGPSGIKTYVNCHLSLTGTKLAYPIQFIEVEDQSYYETKHFTITVKELEHGLASFGYRISEKAKPGQLQVDKLLAQGIKPGPIYQQIKENEQTQLPDGRLLTRADFLGAAKPGKEICVLGDTRHPHKFAGFVSDCDLLIHEATFSHLDVAHAHQFYHSTATEVALLAKQANVKQLILTHISARYQGDQINKLADEAQAIFANTLIAEDLLQVDLTNH</sequence>
<keyword evidence="5 10" id="KW-0479">Metal-binding</keyword>
<dbReference type="InterPro" id="IPR036866">
    <property type="entry name" value="RibonucZ/Hydroxyglut_hydro"/>
</dbReference>
<dbReference type="PANTHER" id="PTHR46018:SF2">
    <property type="entry name" value="ZINC PHOSPHODIESTERASE ELAC PROTEIN 1"/>
    <property type="match status" value="1"/>
</dbReference>